<sequence length="137" mass="15765">MIDLAAANHTNRELELMLNQGKPLAMFCEEVSFLPNEEIIPEEKFAPHVASGRFVRNEEVFNFGYNERLGRDAMIKYVFFAPASEAWRIPAMKLVKKVLQKTGRNPEELERIESHLLGYTDEEVDAWCNKVYRGTSA</sequence>
<dbReference type="EMBL" id="BAABLD010000018">
    <property type="protein sequence ID" value="GAA5172835.1"/>
    <property type="molecule type" value="Genomic_DNA"/>
</dbReference>
<dbReference type="Proteomes" id="UP001500547">
    <property type="component" value="Unassembled WGS sequence"/>
</dbReference>
<reference evidence="2" key="1">
    <citation type="journal article" date="2019" name="Int. J. Syst. Evol. Microbiol.">
        <title>The Global Catalogue of Microorganisms (GCM) 10K type strain sequencing project: providing services to taxonomists for standard genome sequencing and annotation.</title>
        <authorList>
            <consortium name="The Broad Institute Genomics Platform"/>
            <consortium name="The Broad Institute Genome Sequencing Center for Infectious Disease"/>
            <person name="Wu L."/>
            <person name="Ma J."/>
        </authorList>
    </citation>
    <scope>NUCLEOTIDE SEQUENCE [LARGE SCALE GENOMIC DNA]</scope>
    <source>
        <strain evidence="2">JCM 18715</strain>
    </source>
</reference>
<comment type="caution">
    <text evidence="1">The sequence shown here is derived from an EMBL/GenBank/DDBJ whole genome shotgun (WGS) entry which is preliminary data.</text>
</comment>
<gene>
    <name evidence="1" type="ORF">GCM10025770_39600</name>
</gene>
<accession>A0ABP9R947</accession>
<keyword evidence="1" id="KW-0675">Receptor</keyword>
<organism evidence="1 2">
    <name type="scientific">Viridibacterium curvum</name>
    <dbReference type="NCBI Taxonomy" id="1101404"/>
    <lineage>
        <taxon>Bacteria</taxon>
        <taxon>Pseudomonadati</taxon>
        <taxon>Pseudomonadota</taxon>
        <taxon>Betaproteobacteria</taxon>
        <taxon>Rhodocyclales</taxon>
        <taxon>Rhodocyclaceae</taxon>
        <taxon>Viridibacterium</taxon>
    </lineage>
</organism>
<keyword evidence="2" id="KW-1185">Reference proteome</keyword>
<dbReference type="RefSeq" id="WP_345534888.1">
    <property type="nucleotide sequence ID" value="NZ_BAABLD010000018.1"/>
</dbReference>
<protein>
    <submittedName>
        <fullName evidence="1">Hemin receptor</fullName>
    </submittedName>
</protein>
<name>A0ABP9R947_9RHOO</name>
<proteinExistence type="predicted"/>
<evidence type="ECO:0000313" key="1">
    <source>
        <dbReference type="EMBL" id="GAA5172835.1"/>
    </source>
</evidence>
<evidence type="ECO:0000313" key="2">
    <source>
        <dbReference type="Proteomes" id="UP001500547"/>
    </source>
</evidence>